<sequence>MSFFSKVSKNKVVISVGDNGAVILNIVNGGVCDKYFIEDEQDIDFSKVVSCVVKYKKSPVYLVLNHSDQIYTEHVIPTYSRIVARSLVRMNLSKVMGDCEVGSAFLLTKPDALSKSWHYMVATSRLNSLSKKLLEIITDNLCNFCGILLLPIELSYLCDKLLKLQGKDDEGWAILIAYTKTNDFRQVVLYKGKIVHVSTIVMAEDEMLPSIIAGKVYQEISDTILYLAKLGYSKESVINLYIITSSDIKTSLLLFDFKNINKSIFTPYELSKILMLKQSSSVMSEFCDTVVLCAITEKKPLKILHTKNTSLFCRIFFFNKYFIPSLLCFIVLMSLLNVAYMFSINNGYDEKIDLLLHKEELVSRVERINQDAQVRRISEMYETIDVYKLLLADDFFSFDLILQLRKIDLKGFKINYLSFNTNSNGITVKLLLKFVEDKQFLYYFNDLKDRMIKEFKDCEVEVIDIAPNISDGQKIVVVKLEKYRNE</sequence>
<evidence type="ECO:0000313" key="2">
    <source>
        <dbReference type="EMBL" id="AHX04597.1"/>
    </source>
</evidence>
<keyword evidence="1" id="KW-0812">Transmembrane</keyword>
<evidence type="ECO:0000256" key="1">
    <source>
        <dbReference type="SAM" id="Phobius"/>
    </source>
</evidence>
<dbReference type="AlphaFoldDB" id="X5GBZ4"/>
<organism evidence="2 3">
    <name type="scientific">Ehrlichia japonica</name>
    <dbReference type="NCBI Taxonomy" id="391036"/>
    <lineage>
        <taxon>Bacteria</taxon>
        <taxon>Pseudomonadati</taxon>
        <taxon>Pseudomonadota</taxon>
        <taxon>Alphaproteobacteria</taxon>
        <taxon>Rickettsiales</taxon>
        <taxon>Anaplasmataceae</taxon>
        <taxon>Ehrlichia</taxon>
    </lineage>
</organism>
<dbReference type="STRING" id="391036.EHF_0858"/>
<keyword evidence="1" id="KW-0472">Membrane</keyword>
<dbReference type="Proteomes" id="UP000023762">
    <property type="component" value="Chromosome"/>
</dbReference>
<gene>
    <name evidence="2" type="ORF">EHF_0858</name>
</gene>
<dbReference type="OrthoDB" id="7165147at2"/>
<dbReference type="KEGG" id="ehh:EHF_0858"/>
<dbReference type="HOGENOM" id="CLU_565889_0_0_5"/>
<reference evidence="2 3" key="1">
    <citation type="submission" date="2014-03" db="EMBL/GenBank/DDBJ databases">
        <title>Sequencing and Comparison of Genomes and Transcriptome Profiles of Human Ehrlichiosis Agents.</title>
        <authorList>
            <person name="Lin M."/>
            <person name="Daugherty S.C."/>
            <person name="Nagaraj S."/>
            <person name="Cheng Z."/>
            <person name="Xiong Q."/>
            <person name="Lin F.-Y."/>
            <person name="Sengamalay N."/>
            <person name="Ott S."/>
            <person name="Godinez A."/>
            <person name="Tallon L.J."/>
            <person name="Sadzewicz L."/>
            <person name="Fraser C.M."/>
            <person name="Dunning Hotopp J.C."/>
            <person name="Rikihisa Y."/>
        </authorList>
    </citation>
    <scope>NUCLEOTIDE SEQUENCE [LARGE SCALE GENOMIC DNA]</scope>
    <source>
        <strain evidence="2 3">HF</strain>
    </source>
</reference>
<keyword evidence="3" id="KW-1185">Reference proteome</keyword>
<feature type="transmembrane region" description="Helical" evidence="1">
    <location>
        <begin position="321"/>
        <end position="342"/>
    </location>
</feature>
<evidence type="ECO:0000313" key="3">
    <source>
        <dbReference type="Proteomes" id="UP000023762"/>
    </source>
</evidence>
<dbReference type="RefSeq" id="WP_044195441.1">
    <property type="nucleotide sequence ID" value="NZ_CP007474.1"/>
</dbReference>
<accession>X5GBZ4</accession>
<keyword evidence="1" id="KW-1133">Transmembrane helix</keyword>
<proteinExistence type="predicted"/>
<dbReference type="EMBL" id="CP007474">
    <property type="protein sequence ID" value="AHX04597.1"/>
    <property type="molecule type" value="Genomic_DNA"/>
</dbReference>
<name>X5GBZ4_9RICK</name>
<protein>
    <submittedName>
        <fullName evidence="2">Uncharacterized protein</fullName>
    </submittedName>
</protein>